<dbReference type="AlphaFoldDB" id="A0AAE0FXZ0"/>
<organism evidence="1 2">
    <name type="scientific">Cymbomonas tetramitiformis</name>
    <dbReference type="NCBI Taxonomy" id="36881"/>
    <lineage>
        <taxon>Eukaryota</taxon>
        <taxon>Viridiplantae</taxon>
        <taxon>Chlorophyta</taxon>
        <taxon>Pyramimonadophyceae</taxon>
        <taxon>Pyramimonadales</taxon>
        <taxon>Pyramimonadaceae</taxon>
        <taxon>Cymbomonas</taxon>
    </lineage>
</organism>
<evidence type="ECO:0000313" key="1">
    <source>
        <dbReference type="EMBL" id="KAK3267773.1"/>
    </source>
</evidence>
<reference evidence="1 2" key="1">
    <citation type="journal article" date="2015" name="Genome Biol. Evol.">
        <title>Comparative Genomics of a Bacterivorous Green Alga Reveals Evolutionary Causalities and Consequences of Phago-Mixotrophic Mode of Nutrition.</title>
        <authorList>
            <person name="Burns J.A."/>
            <person name="Paasch A."/>
            <person name="Narechania A."/>
            <person name="Kim E."/>
        </authorList>
    </citation>
    <scope>NUCLEOTIDE SEQUENCE [LARGE SCALE GENOMIC DNA]</scope>
    <source>
        <strain evidence="1 2">PLY_AMNH</strain>
    </source>
</reference>
<evidence type="ECO:0000313" key="2">
    <source>
        <dbReference type="Proteomes" id="UP001190700"/>
    </source>
</evidence>
<dbReference type="Proteomes" id="UP001190700">
    <property type="component" value="Unassembled WGS sequence"/>
</dbReference>
<protein>
    <submittedName>
        <fullName evidence="1">Uncharacterized protein</fullName>
    </submittedName>
</protein>
<comment type="caution">
    <text evidence="1">The sequence shown here is derived from an EMBL/GenBank/DDBJ whole genome shotgun (WGS) entry which is preliminary data.</text>
</comment>
<dbReference type="EMBL" id="LGRX02012213">
    <property type="protein sequence ID" value="KAK3267773.1"/>
    <property type="molecule type" value="Genomic_DNA"/>
</dbReference>
<sequence>MPTKKKTPAKKPETESTTRHNYQEVFDGHFEELIKDAKLDECWFGDNPRGDVNDGIDVKNSYALHGKLRDEPPMLWMRDNGKRVRSYQHVPKA</sequence>
<name>A0AAE0FXZ0_9CHLO</name>
<proteinExistence type="predicted"/>
<accession>A0AAE0FXZ0</accession>
<gene>
    <name evidence="1" type="ORF">CYMTET_23689</name>
</gene>
<keyword evidence="2" id="KW-1185">Reference proteome</keyword>